<organism evidence="1 2">
    <name type="scientific">Vararia minispora EC-137</name>
    <dbReference type="NCBI Taxonomy" id="1314806"/>
    <lineage>
        <taxon>Eukaryota</taxon>
        <taxon>Fungi</taxon>
        <taxon>Dikarya</taxon>
        <taxon>Basidiomycota</taxon>
        <taxon>Agaricomycotina</taxon>
        <taxon>Agaricomycetes</taxon>
        <taxon>Russulales</taxon>
        <taxon>Lachnocladiaceae</taxon>
        <taxon>Vararia</taxon>
    </lineage>
</organism>
<evidence type="ECO:0000313" key="2">
    <source>
        <dbReference type="Proteomes" id="UP000814128"/>
    </source>
</evidence>
<reference evidence="1" key="2">
    <citation type="journal article" date="2022" name="New Phytol.">
        <title>Evolutionary transition to the ectomycorrhizal habit in the genomes of a hyperdiverse lineage of mushroom-forming fungi.</title>
        <authorList>
            <person name="Looney B."/>
            <person name="Miyauchi S."/>
            <person name="Morin E."/>
            <person name="Drula E."/>
            <person name="Courty P.E."/>
            <person name="Kohler A."/>
            <person name="Kuo A."/>
            <person name="LaButti K."/>
            <person name="Pangilinan J."/>
            <person name="Lipzen A."/>
            <person name="Riley R."/>
            <person name="Andreopoulos W."/>
            <person name="He G."/>
            <person name="Johnson J."/>
            <person name="Nolan M."/>
            <person name="Tritt A."/>
            <person name="Barry K.W."/>
            <person name="Grigoriev I.V."/>
            <person name="Nagy L.G."/>
            <person name="Hibbett D."/>
            <person name="Henrissat B."/>
            <person name="Matheny P.B."/>
            <person name="Labbe J."/>
            <person name="Martin F.M."/>
        </authorList>
    </citation>
    <scope>NUCLEOTIDE SEQUENCE</scope>
    <source>
        <strain evidence="1">EC-137</strain>
    </source>
</reference>
<gene>
    <name evidence="1" type="ORF">K488DRAFT_85939</name>
</gene>
<dbReference type="EMBL" id="MU273549">
    <property type="protein sequence ID" value="KAI0032332.1"/>
    <property type="molecule type" value="Genomic_DNA"/>
</dbReference>
<evidence type="ECO:0000313" key="1">
    <source>
        <dbReference type="EMBL" id="KAI0032332.1"/>
    </source>
</evidence>
<protein>
    <submittedName>
        <fullName evidence="1">Uncharacterized protein</fullName>
    </submittedName>
</protein>
<dbReference type="Proteomes" id="UP000814128">
    <property type="component" value="Unassembled WGS sequence"/>
</dbReference>
<keyword evidence="2" id="KW-1185">Reference proteome</keyword>
<name>A0ACB8QKY3_9AGAM</name>
<accession>A0ACB8QKY3</accession>
<reference evidence="1" key="1">
    <citation type="submission" date="2021-02" db="EMBL/GenBank/DDBJ databases">
        <authorList>
            <consortium name="DOE Joint Genome Institute"/>
            <person name="Ahrendt S."/>
            <person name="Looney B.P."/>
            <person name="Miyauchi S."/>
            <person name="Morin E."/>
            <person name="Drula E."/>
            <person name="Courty P.E."/>
            <person name="Chicoki N."/>
            <person name="Fauchery L."/>
            <person name="Kohler A."/>
            <person name="Kuo A."/>
            <person name="Labutti K."/>
            <person name="Pangilinan J."/>
            <person name="Lipzen A."/>
            <person name="Riley R."/>
            <person name="Andreopoulos W."/>
            <person name="He G."/>
            <person name="Johnson J."/>
            <person name="Barry K.W."/>
            <person name="Grigoriev I.V."/>
            <person name="Nagy L."/>
            <person name="Hibbett D."/>
            <person name="Henrissat B."/>
            <person name="Matheny P.B."/>
            <person name="Labbe J."/>
            <person name="Martin F."/>
        </authorList>
    </citation>
    <scope>NUCLEOTIDE SEQUENCE</scope>
    <source>
        <strain evidence="1">EC-137</strain>
    </source>
</reference>
<proteinExistence type="predicted"/>
<sequence>MSRPSTAESTGSASSSEYESYWPETPSSPAYHHTSSKVVGPHKVHYQPHSAWDHVVSAEPSEPSEPIDIELMLPHYRAHNQPLNHRMSMYIRSQGEVKAKVCRRNRSPFLLRVDSTSSAPVTIYLPSDFSGTIRFPMRDSRLTLSAGFTNCIRPRVRFFTSARNEDTNAITEDELEVYAAGPVQLRMWDVLEGAPERIAREAWRKFCRRASSKNLRAPADTRPIDWDFLLDD</sequence>
<comment type="caution">
    <text evidence="1">The sequence shown here is derived from an EMBL/GenBank/DDBJ whole genome shotgun (WGS) entry which is preliminary data.</text>
</comment>